<dbReference type="Gene3D" id="3.40.50.2000">
    <property type="entry name" value="Glycogen Phosphorylase B"/>
    <property type="match status" value="1"/>
</dbReference>
<accession>D1B670</accession>
<dbReference type="STRING" id="525903.Taci_1280"/>
<evidence type="ECO:0000256" key="3">
    <source>
        <dbReference type="PIRSR" id="PIRSR639901-2"/>
    </source>
</evidence>
<dbReference type="AlphaFoldDB" id="D1B670"/>
<dbReference type="GO" id="GO:0005886">
    <property type="term" value="C:plasma membrane"/>
    <property type="evidence" value="ECO:0007669"/>
    <property type="project" value="UniProtKB-SubCell"/>
</dbReference>
<proteinExistence type="inferred from homology"/>
<sequence>MRLGPISRWAVSSLVSSAFGLLSRRLAGRYSRVEERRGRVPRLGGPVVWLHGVSVGEVQAASPVVSALRHMGFAGSLALSSITETGLRVASSVPGVDLVVAYPWDRVGFVRRFLDGLDPRVYVVMETELWPVMIWEARRRGVRLVLANGRVSDRSYRRMRALGWLYRDLLGCFDSVFPRTGLDRERFLELGVPEGVLGPVGDVKVDAVLSRRGTEDLSGYAFRGDLFVAGSTHPGEDREVLVAYRMARGVVGGLKLALVPRHPERASECLELCSREGLRAVRFSEDPGLAGLAGGVDVVVVDRVGVLFGLYGLARVAFVGGSLVPKGGQNPLEPACWSVPVLFGPHMEDFAEVRDRMVRGGCGFPVASGEDMGAKLIQILTSGCKIDPCGLLDGLSGASRRVADRVLSLLDEGCR</sequence>
<keyword evidence="4" id="KW-0472">Membrane</keyword>
<dbReference type="GO" id="GO:0043842">
    <property type="term" value="F:Kdo transferase activity"/>
    <property type="evidence" value="ECO:0007669"/>
    <property type="project" value="UniProtKB-EC"/>
</dbReference>
<evidence type="ECO:0000313" key="7">
    <source>
        <dbReference type="Proteomes" id="UP000002030"/>
    </source>
</evidence>
<evidence type="ECO:0000259" key="5">
    <source>
        <dbReference type="Pfam" id="PF04413"/>
    </source>
</evidence>
<dbReference type="eggNOG" id="COG1519">
    <property type="taxonomic scope" value="Bacteria"/>
</dbReference>
<evidence type="ECO:0000313" key="6">
    <source>
        <dbReference type="EMBL" id="ACZ19511.1"/>
    </source>
</evidence>
<dbReference type="EnsemblBacteria" id="ACZ19511">
    <property type="protein sequence ID" value="ACZ19511"/>
    <property type="gene ID" value="Taci_1280"/>
</dbReference>
<dbReference type="InterPro" id="IPR039901">
    <property type="entry name" value="Kdotransferase"/>
</dbReference>
<dbReference type="Gene3D" id="3.40.50.11720">
    <property type="entry name" value="3-Deoxy-D-manno-octulosonic-acid transferase, N-terminal domain"/>
    <property type="match status" value="1"/>
</dbReference>
<dbReference type="Pfam" id="PF04413">
    <property type="entry name" value="Glycos_transf_N"/>
    <property type="match status" value="1"/>
</dbReference>
<dbReference type="Proteomes" id="UP000002030">
    <property type="component" value="Chromosome"/>
</dbReference>
<evidence type="ECO:0000256" key="4">
    <source>
        <dbReference type="RuleBase" id="RU365103"/>
    </source>
</evidence>
<dbReference type="InterPro" id="IPR038107">
    <property type="entry name" value="Glycos_transf_N_sf"/>
</dbReference>
<comment type="function">
    <text evidence="4">Involved in lipopolysaccharide (LPS) biosynthesis. Catalyzes the transfer of 3-deoxy-D-manno-octulosonate (Kdo) residue(s) from CMP-Kdo to lipid IV(A), the tetraacyldisaccharide-1,4'-bisphosphate precursor of lipid A.</text>
</comment>
<reference evidence="6 7" key="1">
    <citation type="journal article" date="2009" name="Stand. Genomic Sci.">
        <title>Complete genome sequence of Thermanaerovibrio acidaminovorans type strain (Su883).</title>
        <authorList>
            <person name="Chovatia M."/>
            <person name="Sikorski J."/>
            <person name="Schroder M."/>
            <person name="Lapidus A."/>
            <person name="Nolan M."/>
            <person name="Tice H."/>
            <person name="Glavina Del Rio T."/>
            <person name="Copeland A."/>
            <person name="Cheng J.F."/>
            <person name="Lucas S."/>
            <person name="Chen F."/>
            <person name="Bruce D."/>
            <person name="Goodwin L."/>
            <person name="Pitluck S."/>
            <person name="Ivanova N."/>
            <person name="Mavromatis K."/>
            <person name="Ovchinnikova G."/>
            <person name="Pati A."/>
            <person name="Chen A."/>
            <person name="Palaniappan K."/>
            <person name="Land M."/>
            <person name="Hauser L."/>
            <person name="Chang Y.J."/>
            <person name="Jeffries C.D."/>
            <person name="Chain P."/>
            <person name="Saunders E."/>
            <person name="Detter J.C."/>
            <person name="Brettin T."/>
            <person name="Rohde M."/>
            <person name="Goker M."/>
            <person name="Spring S."/>
            <person name="Bristow J."/>
            <person name="Markowitz V."/>
            <person name="Hugenholtz P."/>
            <person name="Kyrpides N.C."/>
            <person name="Klenk H.P."/>
            <person name="Eisen J.A."/>
        </authorList>
    </citation>
    <scope>NUCLEOTIDE SEQUENCE [LARGE SCALE GENOMIC DNA]</scope>
    <source>
        <strain evidence="7">ATCC 49978 / DSM 6589 / Su883</strain>
    </source>
</reference>
<dbReference type="PANTHER" id="PTHR42755">
    <property type="entry name" value="3-DEOXY-MANNO-OCTULOSONATE CYTIDYLYLTRANSFERASE"/>
    <property type="match status" value="1"/>
</dbReference>
<protein>
    <recommendedName>
        <fullName evidence="4">3-deoxy-D-manno-octulosonic acid transferase</fullName>
        <shortName evidence="4">Kdo transferase</shortName>
        <ecNumber evidence="4">2.4.99.12</ecNumber>
    </recommendedName>
    <alternativeName>
        <fullName evidence="4">Lipid IV(A) 3-deoxy-D-manno-octulosonic acid transferase</fullName>
    </alternativeName>
</protein>
<keyword evidence="7" id="KW-1185">Reference proteome</keyword>
<dbReference type="EMBL" id="CP001818">
    <property type="protein sequence ID" value="ACZ19511.1"/>
    <property type="molecule type" value="Genomic_DNA"/>
</dbReference>
<keyword evidence="4" id="KW-1003">Cell membrane</keyword>
<dbReference type="GO" id="GO:0009245">
    <property type="term" value="P:lipid A biosynthetic process"/>
    <property type="evidence" value="ECO:0007669"/>
    <property type="project" value="TreeGrafter"/>
</dbReference>
<comment type="catalytic activity">
    <reaction evidence="4">
        <text>lipid IVA (E. coli) + CMP-3-deoxy-beta-D-manno-octulosonate = alpha-Kdo-(2-&gt;6)-lipid IVA (E. coli) + CMP + H(+)</text>
        <dbReference type="Rhea" id="RHEA:28066"/>
        <dbReference type="ChEBI" id="CHEBI:15378"/>
        <dbReference type="ChEBI" id="CHEBI:58603"/>
        <dbReference type="ChEBI" id="CHEBI:60364"/>
        <dbReference type="ChEBI" id="CHEBI:60377"/>
        <dbReference type="ChEBI" id="CHEBI:85987"/>
        <dbReference type="EC" id="2.4.99.12"/>
    </reaction>
</comment>
<comment type="subcellular location">
    <subcellularLocation>
        <location evidence="4">Cell membrane</location>
    </subcellularLocation>
</comment>
<feature type="site" description="Transition state stabilizer" evidence="3">
    <location>
        <position position="204"/>
    </location>
</feature>
<evidence type="ECO:0000256" key="2">
    <source>
        <dbReference type="PIRSR" id="PIRSR639901-1"/>
    </source>
</evidence>
<dbReference type="GO" id="GO:0009244">
    <property type="term" value="P:lipopolysaccharide core region biosynthetic process"/>
    <property type="evidence" value="ECO:0007669"/>
    <property type="project" value="UniProtKB-UniRule"/>
</dbReference>
<comment type="similarity">
    <text evidence="4">Belongs to the glycosyltransferase group 1 family.</text>
</comment>
<keyword evidence="1 4" id="KW-0808">Transferase</keyword>
<feature type="site" description="Transition state stabilizer" evidence="3">
    <location>
        <position position="126"/>
    </location>
</feature>
<name>D1B670_THEAS</name>
<dbReference type="HOGENOM" id="CLU_036146_2_1_0"/>
<dbReference type="CAZy" id="GT30">
    <property type="family name" value="Glycosyltransferase Family 30"/>
</dbReference>
<gene>
    <name evidence="6" type="ordered locus">Taci_1280</name>
</gene>
<dbReference type="PATRIC" id="fig|525903.6.peg.1281"/>
<organism evidence="6 7">
    <name type="scientific">Thermanaerovibrio acidaminovorans (strain ATCC 49978 / DSM 6589 / Su883)</name>
    <name type="common">Selenomonas acidaminovorans</name>
    <dbReference type="NCBI Taxonomy" id="525903"/>
    <lineage>
        <taxon>Bacteria</taxon>
        <taxon>Thermotogati</taxon>
        <taxon>Synergistota</taxon>
        <taxon>Synergistia</taxon>
        <taxon>Synergistales</taxon>
        <taxon>Synergistaceae</taxon>
        <taxon>Thermanaerovibrio</taxon>
    </lineage>
</organism>
<dbReference type="InterPro" id="IPR007507">
    <property type="entry name" value="Glycos_transf_N"/>
</dbReference>
<dbReference type="PANTHER" id="PTHR42755:SF1">
    <property type="entry name" value="3-DEOXY-D-MANNO-OCTULOSONIC ACID TRANSFERASE, MITOCHONDRIAL-RELATED"/>
    <property type="match status" value="1"/>
</dbReference>
<feature type="domain" description="3-deoxy-D-manno-octulosonic-acid transferase N-terminal" evidence="5">
    <location>
        <begin position="32"/>
        <end position="206"/>
    </location>
</feature>
<keyword evidence="4" id="KW-0448">Lipopolysaccharide biosynthesis</keyword>
<dbReference type="UniPathway" id="UPA00958"/>
<evidence type="ECO:0000256" key="1">
    <source>
        <dbReference type="ARBA" id="ARBA00022679"/>
    </source>
</evidence>
<dbReference type="KEGG" id="tai:Taci_1280"/>
<dbReference type="EC" id="2.4.99.12" evidence="4"/>
<dbReference type="OrthoDB" id="9789797at2"/>
<feature type="active site" description="Proton acceptor" evidence="2">
    <location>
        <position position="57"/>
    </location>
</feature>
<comment type="pathway">
    <text evidence="4">Bacterial outer membrane biogenesis; LPS core biosynthesis.</text>
</comment>